<feature type="compositionally biased region" description="Polar residues" evidence="2">
    <location>
        <begin position="354"/>
        <end position="364"/>
    </location>
</feature>
<dbReference type="PROSITE" id="PS50006">
    <property type="entry name" value="FHA_DOMAIN"/>
    <property type="match status" value="1"/>
</dbReference>
<feature type="compositionally biased region" description="Pro residues" evidence="2">
    <location>
        <begin position="197"/>
        <end position="222"/>
    </location>
</feature>
<evidence type="ECO:0000313" key="5">
    <source>
        <dbReference type="EMBL" id="TXK10184.1"/>
    </source>
</evidence>
<evidence type="ECO:0000256" key="1">
    <source>
        <dbReference type="ARBA" id="ARBA00022553"/>
    </source>
</evidence>
<dbReference type="AlphaFoldDB" id="A0A5C8HYR1"/>
<dbReference type="SUPFAM" id="SSF49879">
    <property type="entry name" value="SMAD/FHA domain"/>
    <property type="match status" value="1"/>
</dbReference>
<dbReference type="InterPro" id="IPR000253">
    <property type="entry name" value="FHA_dom"/>
</dbReference>
<keyword evidence="3" id="KW-0472">Membrane</keyword>
<keyword evidence="3" id="KW-1133">Transmembrane helix</keyword>
<feature type="transmembrane region" description="Helical" evidence="3">
    <location>
        <begin position="6"/>
        <end position="25"/>
    </location>
</feature>
<comment type="caution">
    <text evidence="5">The sequence shown here is derived from an EMBL/GenBank/DDBJ whole genome shotgun (WGS) entry which is preliminary data.</text>
</comment>
<feature type="compositionally biased region" description="Pro residues" evidence="2">
    <location>
        <begin position="250"/>
        <end position="265"/>
    </location>
</feature>
<dbReference type="EMBL" id="VRSV01000002">
    <property type="protein sequence ID" value="TXK10184.1"/>
    <property type="molecule type" value="Genomic_DNA"/>
</dbReference>
<dbReference type="Pfam" id="PF18936">
    <property type="entry name" value="DUF5684"/>
    <property type="match status" value="1"/>
</dbReference>
<evidence type="ECO:0000256" key="3">
    <source>
        <dbReference type="SAM" id="Phobius"/>
    </source>
</evidence>
<feature type="region of interest" description="Disordered" evidence="2">
    <location>
        <begin position="166"/>
        <end position="374"/>
    </location>
</feature>
<evidence type="ECO:0000256" key="2">
    <source>
        <dbReference type="SAM" id="MobiDB-lite"/>
    </source>
</evidence>
<sequence length="498" mass="52412">MNDSSIGLVAGLITFAVIVLVYLWASLSLAAVFRKAGEDAWQAWVPILNTAVLLRLGGFSPWLVFIVFVPLFGQIAFVVILVIAYYRVNVAFGFGGGMTVVAALFPLIWASIVGFGSARWIGEEQSGPRRTGDLDDPADAALAPRAGAFAAFAPMFADPVDTTRVDVPRADSAPQDPAPLSTGFWAPTPETQRPAASTPPPAPVVVPKADPPAESPVLPPPASFLAARSAPRPADEPDDSAVDPEDRVTPPAPPSPTFLPSPPAAEPEQPRRTGAAAPIESVPAAPPRETPEVAPAPVAEVPEPPAPAPVREPWAPGPLRAPASAPSDPEQFPELSEAISAVPGAPDAGAPRSALSSVSALYAQSDSPDDEDDDLEAMDRTIVARRRRVPWKLIPPGGAPVDISSEVVILGRRPAPDPTRPGAQLIAISDETRTVSKTHARLELRGETWFVTDLDSTNGVLFATLMGTEIEAQPGQELEAGERFFLGDAEVRLKRSEA</sequence>
<feature type="domain" description="FHA" evidence="4">
    <location>
        <begin position="408"/>
        <end position="462"/>
    </location>
</feature>
<feature type="transmembrane region" description="Helical" evidence="3">
    <location>
        <begin position="98"/>
        <end position="121"/>
    </location>
</feature>
<dbReference type="Proteomes" id="UP000321034">
    <property type="component" value="Unassembled WGS sequence"/>
</dbReference>
<keyword evidence="6" id="KW-1185">Reference proteome</keyword>
<dbReference type="InterPro" id="IPR008984">
    <property type="entry name" value="SMAD_FHA_dom_sf"/>
</dbReference>
<organism evidence="5 6">
    <name type="scientific">Microbacterium hatanonis</name>
    <dbReference type="NCBI Taxonomy" id="404366"/>
    <lineage>
        <taxon>Bacteria</taxon>
        <taxon>Bacillati</taxon>
        <taxon>Actinomycetota</taxon>
        <taxon>Actinomycetes</taxon>
        <taxon>Micrococcales</taxon>
        <taxon>Microbacteriaceae</taxon>
        <taxon>Microbacterium</taxon>
    </lineage>
</organism>
<dbReference type="Pfam" id="PF00498">
    <property type="entry name" value="FHA"/>
    <property type="match status" value="1"/>
</dbReference>
<accession>A0A5C8HYR1</accession>
<keyword evidence="1" id="KW-0597">Phosphoprotein</keyword>
<feature type="compositionally biased region" description="Low complexity" evidence="2">
    <location>
        <begin position="292"/>
        <end position="301"/>
    </location>
</feature>
<dbReference type="RefSeq" id="WP_147895382.1">
    <property type="nucleotide sequence ID" value="NZ_BAAANR010000001.1"/>
</dbReference>
<evidence type="ECO:0000313" key="6">
    <source>
        <dbReference type="Proteomes" id="UP000321034"/>
    </source>
</evidence>
<keyword evidence="3" id="KW-0812">Transmembrane</keyword>
<dbReference type="InterPro" id="IPR043739">
    <property type="entry name" value="DUF5684"/>
</dbReference>
<name>A0A5C8HYR1_9MICO</name>
<reference evidence="5 6" key="1">
    <citation type="submission" date="2019-08" db="EMBL/GenBank/DDBJ databases">
        <authorList>
            <person name="Dong K."/>
        </authorList>
    </citation>
    <scope>NUCLEOTIDE SEQUENCE [LARGE SCALE GENOMIC DNA]</scope>
    <source>
        <strain evidence="5 6">JCM14558</strain>
    </source>
</reference>
<dbReference type="OrthoDB" id="3637276at2"/>
<dbReference type="PRINTS" id="PR01217">
    <property type="entry name" value="PRICHEXTENSN"/>
</dbReference>
<gene>
    <name evidence="5" type="ORF">FVP77_15130</name>
</gene>
<feature type="transmembrane region" description="Helical" evidence="3">
    <location>
        <begin position="62"/>
        <end position="86"/>
    </location>
</feature>
<proteinExistence type="predicted"/>
<dbReference type="Gene3D" id="2.60.200.20">
    <property type="match status" value="1"/>
</dbReference>
<dbReference type="CDD" id="cd00060">
    <property type="entry name" value="FHA"/>
    <property type="match status" value="1"/>
</dbReference>
<protein>
    <submittedName>
        <fullName evidence="5">FHA domain-containing protein</fullName>
    </submittedName>
</protein>
<evidence type="ECO:0000259" key="4">
    <source>
        <dbReference type="PROSITE" id="PS50006"/>
    </source>
</evidence>